<feature type="region of interest" description="Disordered" evidence="2">
    <location>
        <begin position="486"/>
        <end position="619"/>
    </location>
</feature>
<proteinExistence type="predicted"/>
<dbReference type="AlphaFoldDB" id="A0A420XY22"/>
<protein>
    <recommendedName>
        <fullName evidence="5">Autophagy-related protein 28</fullName>
    </recommendedName>
</protein>
<dbReference type="OrthoDB" id="5342758at2759"/>
<reference evidence="3 4" key="1">
    <citation type="submission" date="2018-08" db="EMBL/GenBank/DDBJ databases">
        <title>Draft genome of the lignicolous fungus Coniochaeta pulveracea.</title>
        <authorList>
            <person name="Borstlap C.J."/>
            <person name="De Witt R.N."/>
            <person name="Botha A."/>
            <person name="Volschenk H."/>
        </authorList>
    </citation>
    <scope>NUCLEOTIDE SEQUENCE [LARGE SCALE GENOMIC DNA]</scope>
    <source>
        <strain evidence="3 4">CAB683</strain>
    </source>
</reference>
<feature type="region of interest" description="Disordered" evidence="2">
    <location>
        <begin position="1"/>
        <end position="100"/>
    </location>
</feature>
<feature type="compositionally biased region" description="Basic and acidic residues" evidence="2">
    <location>
        <begin position="609"/>
        <end position="619"/>
    </location>
</feature>
<feature type="compositionally biased region" description="Basic and acidic residues" evidence="2">
    <location>
        <begin position="409"/>
        <end position="419"/>
    </location>
</feature>
<dbReference type="STRING" id="177199.A0A420XY22"/>
<feature type="compositionally biased region" description="Acidic residues" evidence="2">
    <location>
        <begin position="548"/>
        <end position="559"/>
    </location>
</feature>
<sequence>MMTSRSSYLPRLSFSRGDDPGLPFHNKTSPPIRNQPSEYALDELSPRPEDSVFLDQSLRRASPNEDSSPVADRYTDQPSLAGSDSKTKPHPRGPLRRLPPPIKELQHLLDVQSVGLAANLDPTAAPSRSRSDLSDVGSHAPTGVSRVTSRYDLHDAIGETQGNELVIPVRQPRRRSMGLSAARAALGRNMALLADLKAEEDAVLTAALSTRKKALAQLRRLTGRRKGLVEELRAMEDDAQEPLGQELAELDNEREAVTSEIAELEERLIGLRKRKRWLEGRMEDVKNQKEAGLSGYRNALREVDQAVEILLKRPPVRPLDVEVIRTGSGENGGDDVGPEQSPGGVEFLRLRPERRTIEMARDWWESEIKMLEDRRQAVIRDRKALEEGVDVWRDAVQLVTDFETHLREELKGGQPDDGKGKKRERTPGETMHAQLDRIAEVMIGLDGTLRIAQEQGWNLLICAIGAELEAFKVGDMMLREALRAAGYADDEGDTDRTPQLGRSMSGTVSLTREHGSPGKPSSVDAHDDTNANASESDNEVPPDLLVDTNDDDDDDDDDDNKNNEHDVEDGRNSQYQAPSRGCRSTSYATSNNEGDESGQGENEVPPEFVAEHPKDGKLE</sequence>
<evidence type="ECO:0000256" key="2">
    <source>
        <dbReference type="SAM" id="MobiDB-lite"/>
    </source>
</evidence>
<evidence type="ECO:0008006" key="5">
    <source>
        <dbReference type="Google" id="ProtNLM"/>
    </source>
</evidence>
<feature type="region of interest" description="Disordered" evidence="2">
    <location>
        <begin position="121"/>
        <end position="144"/>
    </location>
</feature>
<accession>A0A420XY22</accession>
<name>A0A420XY22_9PEZI</name>
<evidence type="ECO:0000256" key="1">
    <source>
        <dbReference type="SAM" id="Coils"/>
    </source>
</evidence>
<feature type="region of interest" description="Disordered" evidence="2">
    <location>
        <begin position="409"/>
        <end position="429"/>
    </location>
</feature>
<feature type="coiled-coil region" evidence="1">
    <location>
        <begin position="211"/>
        <end position="281"/>
    </location>
</feature>
<evidence type="ECO:0000313" key="3">
    <source>
        <dbReference type="EMBL" id="RKU40348.1"/>
    </source>
</evidence>
<comment type="caution">
    <text evidence="3">The sequence shown here is derived from an EMBL/GenBank/DDBJ whole genome shotgun (WGS) entry which is preliminary data.</text>
</comment>
<gene>
    <name evidence="3" type="ORF">DL546_000393</name>
</gene>
<keyword evidence="4" id="KW-1185">Reference proteome</keyword>
<feature type="compositionally biased region" description="Polar residues" evidence="2">
    <location>
        <begin position="26"/>
        <end position="37"/>
    </location>
</feature>
<organism evidence="3 4">
    <name type="scientific">Coniochaeta pulveracea</name>
    <dbReference type="NCBI Taxonomy" id="177199"/>
    <lineage>
        <taxon>Eukaryota</taxon>
        <taxon>Fungi</taxon>
        <taxon>Dikarya</taxon>
        <taxon>Ascomycota</taxon>
        <taxon>Pezizomycotina</taxon>
        <taxon>Sordariomycetes</taxon>
        <taxon>Sordariomycetidae</taxon>
        <taxon>Coniochaetales</taxon>
        <taxon>Coniochaetaceae</taxon>
        <taxon>Coniochaeta</taxon>
    </lineage>
</organism>
<feature type="compositionally biased region" description="Polar residues" evidence="2">
    <location>
        <begin position="500"/>
        <end position="510"/>
    </location>
</feature>
<evidence type="ECO:0000313" key="4">
    <source>
        <dbReference type="Proteomes" id="UP000275385"/>
    </source>
</evidence>
<dbReference type="Proteomes" id="UP000275385">
    <property type="component" value="Unassembled WGS sequence"/>
</dbReference>
<dbReference type="EMBL" id="QVQW01000108">
    <property type="protein sequence ID" value="RKU40348.1"/>
    <property type="molecule type" value="Genomic_DNA"/>
</dbReference>
<keyword evidence="1" id="KW-0175">Coiled coil</keyword>
<feature type="compositionally biased region" description="Polar residues" evidence="2">
    <location>
        <begin position="572"/>
        <end position="592"/>
    </location>
</feature>
<feature type="compositionally biased region" description="Basic and acidic residues" evidence="2">
    <location>
        <begin position="560"/>
        <end position="571"/>
    </location>
</feature>